<sequence length="151" mass="17250">MVLSFLSYDGRLAMSLEMRRKDKCPDSQRSTWTVVWCNPGLGISRHPPVIRFRQAFKDLRRGNTNATVPYPSFSLAWYGWTCAALLFAWLTLVISWVAFLSFRSFVTFSSLSACYISPSPHSSSRRSTEWLSNIVTDAVFSRDHAFAFVFS</sequence>
<protein>
    <submittedName>
        <fullName evidence="2">Uncharacterized protein</fullName>
    </submittedName>
</protein>
<reference evidence="3" key="2">
    <citation type="submission" date="2020-11" db="EMBL/GenBank/DDBJ databases">
        <title>The chromosome-scale genome resource for two endophytic Fusarium species: F. culmorum and F. pseudograminearum.</title>
        <authorList>
            <person name="Yuan Z."/>
        </authorList>
    </citation>
    <scope>NUCLEOTIDE SEQUENCE</scope>
    <source>
        <strain evidence="3">Class2-1B</strain>
    </source>
</reference>
<dbReference type="Proteomes" id="UP000663297">
    <property type="component" value="Chromosome 4"/>
</dbReference>
<dbReference type="EMBL" id="PVEM01000001">
    <property type="protein sequence ID" value="PTD11462.1"/>
    <property type="molecule type" value="Genomic_DNA"/>
</dbReference>
<dbReference type="EMBL" id="CP064750">
    <property type="protein sequence ID" value="QPC66094.1"/>
    <property type="molecule type" value="Genomic_DNA"/>
</dbReference>
<keyword evidence="1" id="KW-0472">Membrane</keyword>
<keyword evidence="4" id="KW-1185">Reference proteome</keyword>
<dbReference type="Proteomes" id="UP000241587">
    <property type="component" value="Unassembled WGS sequence"/>
</dbReference>
<gene>
    <name evidence="2" type="ORF">FCULG_00003016</name>
    <name evidence="3" type="ORF">HYE67_008325</name>
</gene>
<reference evidence="2 4" key="1">
    <citation type="submission" date="2018-02" db="EMBL/GenBank/DDBJ databases">
        <title>Fusarium culmorum secondary metabolites in fungal-bacterial-plant interactions.</title>
        <authorList>
            <person name="Schmidt R."/>
        </authorList>
    </citation>
    <scope>NUCLEOTIDE SEQUENCE [LARGE SCALE GENOMIC DNA]</scope>
    <source>
        <strain evidence="2 4">PV</strain>
    </source>
</reference>
<dbReference type="AlphaFoldDB" id="A0A2T4H6L7"/>
<keyword evidence="1" id="KW-0812">Transmembrane</keyword>
<evidence type="ECO:0000313" key="4">
    <source>
        <dbReference type="Proteomes" id="UP000241587"/>
    </source>
</evidence>
<keyword evidence="1" id="KW-1133">Transmembrane helix</keyword>
<organism evidence="2 4">
    <name type="scientific">Fusarium culmorum</name>
    <dbReference type="NCBI Taxonomy" id="5516"/>
    <lineage>
        <taxon>Eukaryota</taxon>
        <taxon>Fungi</taxon>
        <taxon>Dikarya</taxon>
        <taxon>Ascomycota</taxon>
        <taxon>Pezizomycotina</taxon>
        <taxon>Sordariomycetes</taxon>
        <taxon>Hypocreomycetidae</taxon>
        <taxon>Hypocreales</taxon>
        <taxon>Nectriaceae</taxon>
        <taxon>Fusarium</taxon>
    </lineage>
</organism>
<evidence type="ECO:0000313" key="3">
    <source>
        <dbReference type="EMBL" id="QPC66094.1"/>
    </source>
</evidence>
<accession>A0A2T4H6L7</accession>
<name>A0A2T4H6L7_FUSCU</name>
<proteinExistence type="predicted"/>
<feature type="transmembrane region" description="Helical" evidence="1">
    <location>
        <begin position="77"/>
        <end position="102"/>
    </location>
</feature>
<evidence type="ECO:0000256" key="1">
    <source>
        <dbReference type="SAM" id="Phobius"/>
    </source>
</evidence>
<evidence type="ECO:0000313" key="2">
    <source>
        <dbReference type="EMBL" id="PTD11462.1"/>
    </source>
</evidence>